<reference evidence="1 2" key="1">
    <citation type="submission" date="2014-09" db="EMBL/GenBank/DDBJ databases">
        <authorList>
            <person name="Lapin J.S."/>
            <person name="Pope W.H."/>
            <person name="Hua J."/>
            <person name="Ford M.E."/>
            <person name="Conway J.F."/>
            <person name="Hatfull G.F."/>
            <person name="Hendrix R.W."/>
        </authorList>
    </citation>
    <scope>NUCLEOTIDE SEQUENCE [LARGE SCALE GENOMIC DNA]</scope>
</reference>
<evidence type="ECO:0000313" key="1">
    <source>
        <dbReference type="EMBL" id="AIT14064.1"/>
    </source>
</evidence>
<dbReference type="EMBL" id="KM507819">
    <property type="protein sequence ID" value="AIT14064.1"/>
    <property type="molecule type" value="Genomic_DNA"/>
</dbReference>
<evidence type="ECO:0000313" key="2">
    <source>
        <dbReference type="Proteomes" id="UP000029889"/>
    </source>
</evidence>
<gene>
    <name evidence="1" type="primary">174</name>
    <name evidence="1" type="ORF">PBI_121Q_174</name>
</gene>
<organism evidence="1 2">
    <name type="scientific">Escherichia phage 121Q</name>
    <dbReference type="NCBI Taxonomy" id="1555202"/>
    <lineage>
        <taxon>Viruses</taxon>
        <taxon>Duplodnaviria</taxon>
        <taxon>Heunggongvirae</taxon>
        <taxon>Uroviricota</taxon>
        <taxon>Caudoviricetes</taxon>
        <taxon>Asteriusvirus</taxon>
        <taxon>Asteriusvirus av121Q</taxon>
    </lineage>
</organism>
<accession>A0A097EX93</accession>
<dbReference type="Proteomes" id="UP000029889">
    <property type="component" value="Segment"/>
</dbReference>
<dbReference type="KEGG" id="vg:22111214"/>
<sequence length="102" mass="11327">MFQTNTQGFVIIDLNQNSGYWMKPTDACMQFDFLGYRISVSTGASVLRGGCIVEHLVTDPEGREYEIAGSVQDAIMFVCQREMNGSNSNALTHALSQEVEVR</sequence>
<proteinExistence type="predicted"/>
<dbReference type="RefSeq" id="YP_009101761.1">
    <property type="nucleotide sequence ID" value="NC_025447.1"/>
</dbReference>
<dbReference type="GeneID" id="22111214"/>
<dbReference type="OrthoDB" id="36369at10239"/>
<protein>
    <submittedName>
        <fullName evidence="1">Uncharacterized protein</fullName>
    </submittedName>
</protein>
<name>A0A097EX93_9CAUD</name>
<keyword evidence="2" id="KW-1185">Reference proteome</keyword>